<sequence length="243" mass="27233">MENDAARQDSEVIDYKSFFALGPGMFTAPAAVTPIKPPHNETPADKKIRRAAEKLLRAESMAKIAAAKNAGRAQGLIRALDAVNHTELEAVFNKLKFAIDAIEDFIKEVVKDTLYAPVWSLAATYELNGLTGVLDWTRQMRIQSGDSFSLQPVPYPSGRMQPPHVHMIVSRVASGDFVDKRSAGSNPLSKQQYKLAQQEKKNRQRYLAEKQDHLDKDPAIESVTDVEDIVRITTWKAFYVRHI</sequence>
<dbReference type="RefSeq" id="XP_014154278.1">
    <property type="nucleotide sequence ID" value="XM_014298803.1"/>
</dbReference>
<evidence type="ECO:0000313" key="1">
    <source>
        <dbReference type="EMBL" id="KNC80376.1"/>
    </source>
</evidence>
<organism evidence="1 2">
    <name type="scientific">Sphaeroforma arctica JP610</name>
    <dbReference type="NCBI Taxonomy" id="667725"/>
    <lineage>
        <taxon>Eukaryota</taxon>
        <taxon>Ichthyosporea</taxon>
        <taxon>Ichthyophonida</taxon>
        <taxon>Sphaeroforma</taxon>
    </lineage>
</organism>
<evidence type="ECO:0000313" key="2">
    <source>
        <dbReference type="Proteomes" id="UP000054560"/>
    </source>
</evidence>
<proteinExistence type="predicted"/>
<dbReference type="AlphaFoldDB" id="A0A0L0FUY5"/>
<reference evidence="1 2" key="1">
    <citation type="submission" date="2011-02" db="EMBL/GenBank/DDBJ databases">
        <title>The Genome Sequence of Sphaeroforma arctica JP610.</title>
        <authorList>
            <consortium name="The Broad Institute Genome Sequencing Platform"/>
            <person name="Russ C."/>
            <person name="Cuomo C."/>
            <person name="Young S.K."/>
            <person name="Zeng Q."/>
            <person name="Gargeya S."/>
            <person name="Alvarado L."/>
            <person name="Berlin A."/>
            <person name="Chapman S.B."/>
            <person name="Chen Z."/>
            <person name="Freedman E."/>
            <person name="Gellesch M."/>
            <person name="Goldberg J."/>
            <person name="Griggs A."/>
            <person name="Gujja S."/>
            <person name="Heilman E."/>
            <person name="Heiman D."/>
            <person name="Howarth C."/>
            <person name="Mehta T."/>
            <person name="Neiman D."/>
            <person name="Pearson M."/>
            <person name="Roberts A."/>
            <person name="Saif S."/>
            <person name="Shea T."/>
            <person name="Shenoy N."/>
            <person name="Sisk P."/>
            <person name="Stolte C."/>
            <person name="Sykes S."/>
            <person name="White J."/>
            <person name="Yandava C."/>
            <person name="Burger G."/>
            <person name="Gray M.W."/>
            <person name="Holland P.W.H."/>
            <person name="King N."/>
            <person name="Lang F.B.F."/>
            <person name="Roger A.J."/>
            <person name="Ruiz-Trillo I."/>
            <person name="Haas B."/>
            <person name="Nusbaum C."/>
            <person name="Birren B."/>
        </authorList>
    </citation>
    <scope>NUCLEOTIDE SEQUENCE [LARGE SCALE GENOMIC DNA]</scope>
    <source>
        <strain evidence="1 2">JP610</strain>
    </source>
</reference>
<keyword evidence="2" id="KW-1185">Reference proteome</keyword>
<accession>A0A0L0FUY5</accession>
<dbReference type="GeneID" id="25907766"/>
<dbReference type="Proteomes" id="UP000054560">
    <property type="component" value="Unassembled WGS sequence"/>
</dbReference>
<gene>
    <name evidence="1" type="ORF">SARC_07262</name>
</gene>
<dbReference type="EMBL" id="KQ242161">
    <property type="protein sequence ID" value="KNC80376.1"/>
    <property type="molecule type" value="Genomic_DNA"/>
</dbReference>
<name>A0A0L0FUY5_9EUKA</name>
<protein>
    <submittedName>
        <fullName evidence="1">Uncharacterized protein</fullName>
    </submittedName>
</protein>